<dbReference type="OrthoDB" id="9764939at2"/>
<dbReference type="PANTHER" id="PTHR12147">
    <property type="entry name" value="METALLOPEPTIDASE M28 FAMILY MEMBER"/>
    <property type="match status" value="1"/>
</dbReference>
<gene>
    <name evidence="4" type="ORF">ECE50_022900</name>
</gene>
<evidence type="ECO:0000313" key="4">
    <source>
        <dbReference type="EMBL" id="NSL89709.1"/>
    </source>
</evidence>
<proteinExistence type="predicted"/>
<evidence type="ECO:0000259" key="3">
    <source>
        <dbReference type="Pfam" id="PF04389"/>
    </source>
</evidence>
<dbReference type="EMBL" id="RIAR02000001">
    <property type="protein sequence ID" value="NSL89709.1"/>
    <property type="molecule type" value="Genomic_DNA"/>
</dbReference>
<dbReference type="GO" id="GO:0006508">
    <property type="term" value="P:proteolysis"/>
    <property type="evidence" value="ECO:0007669"/>
    <property type="project" value="InterPro"/>
</dbReference>
<dbReference type="InterPro" id="IPR007484">
    <property type="entry name" value="Peptidase_M28"/>
</dbReference>
<organism evidence="4 5">
    <name type="scientific">Chitinophaga solisilvae</name>
    <dbReference type="NCBI Taxonomy" id="1233460"/>
    <lineage>
        <taxon>Bacteria</taxon>
        <taxon>Pseudomonadati</taxon>
        <taxon>Bacteroidota</taxon>
        <taxon>Chitinophagia</taxon>
        <taxon>Chitinophagales</taxon>
        <taxon>Chitinophagaceae</taxon>
        <taxon>Chitinophaga</taxon>
    </lineage>
</organism>
<feature type="domain" description="Peptidase M28" evidence="3">
    <location>
        <begin position="283"/>
        <end position="493"/>
    </location>
</feature>
<dbReference type="InterPro" id="IPR045175">
    <property type="entry name" value="M28_fam"/>
</dbReference>
<protein>
    <submittedName>
        <fullName evidence="4">M28 family peptidase</fullName>
    </submittedName>
</protein>
<sequence length="512" mass="56907">MRVFVTIACSLSLLAAQAQVTSEKNKKLPATASVAARYASLITPLSTKKQLAVIAGAEMEGRETGTRGQERAAAYIVSQFREAGLQPGANGKWEQYYPLYRDTLREAYIRAGDKVFRFGEDIYASIREGVNIDTTAEVVYAGYGIRNEQHDDYAGLDVKNKIVLVRDGVPVGMSASKGYPGDKNQTALAQGARALLLISNNARNFKSFDQRQMRRTGVYTAKEPVSKNTCGLYIITPSLAASLFGVAQADSLPALLERNLQLKAGAQARIVFRKDEVDMSPSNVLGYLEGTDRKEEVVFITAHYDHLGIQDGQIHYGADDDGSGTTAVIELARAFMQAKKDGHGPRRSIVFMAVSGEEKGLLGSAYYTEHPVYPLTSTVADLNIDMIGRIDPAHEKDTNYVYVIGDNKLSSAMRPISEGANDKYTGLKLDYKYNDPNDPNAFYYRSDHYNFARHKIPVIFYFNGTHADYHRPTDTVEKIDYHLLTRRAQLVFYTAWDIANRDSRPVVDRNEK</sequence>
<dbReference type="Gene3D" id="3.40.630.10">
    <property type="entry name" value="Zn peptidases"/>
    <property type="match status" value="2"/>
</dbReference>
<dbReference type="SUPFAM" id="SSF53187">
    <property type="entry name" value="Zn-dependent exopeptidases"/>
    <property type="match status" value="1"/>
</dbReference>
<feature type="domain" description="PA" evidence="2">
    <location>
        <begin position="135"/>
        <end position="206"/>
    </location>
</feature>
<keyword evidence="5" id="KW-1185">Reference proteome</keyword>
<dbReference type="InterPro" id="IPR003137">
    <property type="entry name" value="PA_domain"/>
</dbReference>
<evidence type="ECO:0000259" key="2">
    <source>
        <dbReference type="Pfam" id="PF02225"/>
    </source>
</evidence>
<name>A0A9Q5D837_9BACT</name>
<keyword evidence="1" id="KW-0732">Signal</keyword>
<dbReference type="Proteomes" id="UP000281028">
    <property type="component" value="Unassembled WGS sequence"/>
</dbReference>
<comment type="caution">
    <text evidence="4">The sequence shown here is derived from an EMBL/GenBank/DDBJ whole genome shotgun (WGS) entry which is preliminary data.</text>
</comment>
<dbReference type="Pfam" id="PF02225">
    <property type="entry name" value="PA"/>
    <property type="match status" value="1"/>
</dbReference>
<dbReference type="PANTHER" id="PTHR12147:SF26">
    <property type="entry name" value="PEPTIDASE M28 DOMAIN-CONTAINING PROTEIN"/>
    <property type="match status" value="1"/>
</dbReference>
<feature type="signal peptide" evidence="1">
    <location>
        <begin position="1"/>
        <end position="18"/>
    </location>
</feature>
<reference evidence="4" key="1">
    <citation type="submission" date="2020-05" db="EMBL/GenBank/DDBJ databases">
        <title>Chitinophaga laudate sp. nov., isolated from a tropical peat swamp.</title>
        <authorList>
            <person name="Goh C.B.S."/>
            <person name="Lee M.S."/>
            <person name="Parimannan S."/>
            <person name="Pasbakhsh P."/>
            <person name="Yule C.M."/>
            <person name="Rajandas H."/>
            <person name="Loke S."/>
            <person name="Croft L."/>
            <person name="Tan J.B.L."/>
        </authorList>
    </citation>
    <scope>NUCLEOTIDE SEQUENCE</scope>
    <source>
        <strain evidence="4">Mgbs1</strain>
    </source>
</reference>
<dbReference type="SUPFAM" id="SSF52025">
    <property type="entry name" value="PA domain"/>
    <property type="match status" value="1"/>
</dbReference>
<evidence type="ECO:0000256" key="1">
    <source>
        <dbReference type="SAM" id="SignalP"/>
    </source>
</evidence>
<evidence type="ECO:0000313" key="5">
    <source>
        <dbReference type="Proteomes" id="UP000281028"/>
    </source>
</evidence>
<feature type="chain" id="PRO_5040263064" evidence="1">
    <location>
        <begin position="19"/>
        <end position="512"/>
    </location>
</feature>
<dbReference type="InterPro" id="IPR046450">
    <property type="entry name" value="PA_dom_sf"/>
</dbReference>
<dbReference type="Pfam" id="PF04389">
    <property type="entry name" value="Peptidase_M28"/>
    <property type="match status" value="1"/>
</dbReference>
<dbReference type="AlphaFoldDB" id="A0A9Q5D837"/>
<dbReference type="Gene3D" id="3.50.30.30">
    <property type="match status" value="1"/>
</dbReference>
<accession>A0A9Q5D837</accession>
<dbReference type="GO" id="GO:0008235">
    <property type="term" value="F:metalloexopeptidase activity"/>
    <property type="evidence" value="ECO:0007669"/>
    <property type="project" value="InterPro"/>
</dbReference>